<dbReference type="Gene3D" id="3.30.1130.10">
    <property type="match status" value="1"/>
</dbReference>
<dbReference type="GO" id="GO:0004150">
    <property type="term" value="F:dihydroneopterin aldolase activity"/>
    <property type="evidence" value="ECO:0007669"/>
    <property type="project" value="InterPro"/>
</dbReference>
<dbReference type="SMART" id="SM00905">
    <property type="entry name" value="FolB"/>
    <property type="match status" value="1"/>
</dbReference>
<protein>
    <recommendedName>
        <fullName evidence="2">Dihydroneopterin aldolase/epimerase domain-containing protein</fullName>
    </recommendedName>
</protein>
<evidence type="ECO:0000256" key="1">
    <source>
        <dbReference type="SAM" id="Phobius"/>
    </source>
</evidence>
<dbReference type="SUPFAM" id="SSF55620">
    <property type="entry name" value="Tetrahydrobiopterin biosynthesis enzymes-like"/>
    <property type="match status" value="1"/>
</dbReference>
<feature type="transmembrane region" description="Helical" evidence="1">
    <location>
        <begin position="6"/>
        <end position="27"/>
    </location>
</feature>
<dbReference type="RefSeq" id="WP_088526172.1">
    <property type="nucleotide sequence ID" value="NZ_NGUP01000005.1"/>
</dbReference>
<dbReference type="InterPro" id="IPR043133">
    <property type="entry name" value="GTP-CH-I_C/QueF"/>
</dbReference>
<comment type="caution">
    <text evidence="3">The sequence shown here is derived from an EMBL/GenBank/DDBJ whole genome shotgun (WGS) entry which is preliminary data.</text>
</comment>
<dbReference type="InterPro" id="IPR006157">
    <property type="entry name" value="FolB_dom"/>
</dbReference>
<name>A0A254PQX9_9BURK</name>
<evidence type="ECO:0000313" key="3">
    <source>
        <dbReference type="EMBL" id="OWS68950.1"/>
    </source>
</evidence>
<feature type="domain" description="Dihydroneopterin aldolase/epimerase" evidence="2">
    <location>
        <begin position="54"/>
        <end position="165"/>
    </location>
</feature>
<dbReference type="Proteomes" id="UP000197528">
    <property type="component" value="Unassembled WGS sequence"/>
</dbReference>
<dbReference type="Pfam" id="PF02152">
    <property type="entry name" value="FolB"/>
    <property type="match status" value="1"/>
</dbReference>
<keyword evidence="1" id="KW-0472">Membrane</keyword>
<proteinExistence type="predicted"/>
<sequence length="179" mass="20080">MDNFGPVILLEVVLVFGGVLLFAWWQLRDLRKEREKDHKKKGQDPHLDLSLASIELRDLKLQTQIGTYGPGAIIPKQHLLDLTLWIDATLVLISEDLMEKVFDYDPLIIEINKLAGDCHYETQEKLITRIVGACAQYSEIKAVDIGLRKLPVSADSGSLGVRLSVDSLTLSKLRFPSNS</sequence>
<dbReference type="GO" id="GO:0006760">
    <property type="term" value="P:folic acid-containing compound metabolic process"/>
    <property type="evidence" value="ECO:0007669"/>
    <property type="project" value="InterPro"/>
</dbReference>
<dbReference type="AlphaFoldDB" id="A0A254PQX9"/>
<keyword evidence="1" id="KW-1133">Transmembrane helix</keyword>
<organism evidence="3 4">
    <name type="scientific">Polynucleobacter campilacus</name>
    <dbReference type="NCBI Taxonomy" id="1743163"/>
    <lineage>
        <taxon>Bacteria</taxon>
        <taxon>Pseudomonadati</taxon>
        <taxon>Pseudomonadota</taxon>
        <taxon>Betaproteobacteria</taxon>
        <taxon>Burkholderiales</taxon>
        <taxon>Burkholderiaceae</taxon>
        <taxon>Polynucleobacter</taxon>
    </lineage>
</organism>
<keyword evidence="1" id="KW-0812">Transmembrane</keyword>
<evidence type="ECO:0000313" key="4">
    <source>
        <dbReference type="Proteomes" id="UP000197528"/>
    </source>
</evidence>
<keyword evidence="4" id="KW-1185">Reference proteome</keyword>
<evidence type="ECO:0000259" key="2">
    <source>
        <dbReference type="SMART" id="SM00905"/>
    </source>
</evidence>
<dbReference type="OrthoDB" id="9131803at2"/>
<dbReference type="EMBL" id="NGUP01000005">
    <property type="protein sequence ID" value="OWS68950.1"/>
    <property type="molecule type" value="Genomic_DNA"/>
</dbReference>
<accession>A0A254PQX9</accession>
<gene>
    <name evidence="3" type="ORF">CBI31_09560</name>
</gene>
<reference evidence="3 4" key="1">
    <citation type="submission" date="2017-05" db="EMBL/GenBank/DDBJ databases">
        <title>Genome of Polynucleobacter sp. MWH-Feld-100.</title>
        <authorList>
            <person name="Hahn M.W."/>
        </authorList>
    </citation>
    <scope>NUCLEOTIDE SEQUENCE [LARGE SCALE GENOMIC DNA]</scope>
    <source>
        <strain evidence="3 4">MWH-Feld-100</strain>
    </source>
</reference>